<dbReference type="InterPro" id="IPR023845">
    <property type="entry name" value="DUF3817_TM"/>
</dbReference>
<keyword evidence="4 6" id="KW-1133">Transmembrane helix</keyword>
<feature type="transmembrane region" description="Helical" evidence="6">
    <location>
        <begin position="44"/>
        <end position="62"/>
    </location>
</feature>
<accession>A0A419S310</accession>
<dbReference type="Proteomes" id="UP000283433">
    <property type="component" value="Unassembled WGS sequence"/>
</dbReference>
<dbReference type="PANTHER" id="PTHR40077:SF1">
    <property type="entry name" value="MEMBRANE PROTEIN"/>
    <property type="match status" value="1"/>
</dbReference>
<dbReference type="PANTHER" id="PTHR40077">
    <property type="entry name" value="MEMBRANE PROTEIN-RELATED"/>
    <property type="match status" value="1"/>
</dbReference>
<evidence type="ECO:0000313" key="8">
    <source>
        <dbReference type="EMBL" id="RKD13675.1"/>
    </source>
</evidence>
<comment type="caution">
    <text evidence="8">The sequence shown here is derived from an EMBL/GenBank/DDBJ whole genome shotgun (WGS) entry which is preliminary data.</text>
</comment>
<proteinExistence type="predicted"/>
<evidence type="ECO:0000256" key="5">
    <source>
        <dbReference type="ARBA" id="ARBA00023136"/>
    </source>
</evidence>
<dbReference type="EMBL" id="MBTA01000027">
    <property type="protein sequence ID" value="RKD13675.1"/>
    <property type="molecule type" value="Genomic_DNA"/>
</dbReference>
<protein>
    <recommendedName>
        <fullName evidence="7">DUF3817 domain-containing protein</fullName>
    </recommendedName>
</protein>
<keyword evidence="5 6" id="KW-0472">Membrane</keyword>
<evidence type="ECO:0000256" key="1">
    <source>
        <dbReference type="ARBA" id="ARBA00004651"/>
    </source>
</evidence>
<dbReference type="RefSeq" id="WP_120182581.1">
    <property type="nucleotide sequence ID" value="NZ_CBINCU010000007.1"/>
</dbReference>
<dbReference type="GO" id="GO:0005886">
    <property type="term" value="C:plasma membrane"/>
    <property type="evidence" value="ECO:0007669"/>
    <property type="project" value="UniProtKB-SubCell"/>
</dbReference>
<sequence length="100" mass="11476">MKNLSSQIAQFRLICFLEGVTLLVLVFIAVPMKYVFHNPIVSEIFGPIHGALFIAYVGYTVLFAAKYKWSFKKIFWVSIASFFPFATFYVEKRVLSKIPA</sequence>
<comment type="subcellular location">
    <subcellularLocation>
        <location evidence="1">Cell membrane</location>
        <topology evidence="1">Multi-pass membrane protein</topology>
    </subcellularLocation>
</comment>
<feature type="transmembrane region" description="Helical" evidence="6">
    <location>
        <begin position="12"/>
        <end position="32"/>
    </location>
</feature>
<name>A0A419S310_9SPHI</name>
<evidence type="ECO:0000256" key="3">
    <source>
        <dbReference type="ARBA" id="ARBA00022692"/>
    </source>
</evidence>
<dbReference type="OrthoDB" id="1121311at2"/>
<keyword evidence="2" id="KW-1003">Cell membrane</keyword>
<evidence type="ECO:0000256" key="4">
    <source>
        <dbReference type="ARBA" id="ARBA00022989"/>
    </source>
</evidence>
<feature type="domain" description="DUF3817" evidence="7">
    <location>
        <begin position="9"/>
        <end position="94"/>
    </location>
</feature>
<keyword evidence="3 6" id="KW-0812">Transmembrane</keyword>
<evidence type="ECO:0000256" key="6">
    <source>
        <dbReference type="SAM" id="Phobius"/>
    </source>
</evidence>
<reference evidence="8 9" key="1">
    <citation type="submission" date="2016-07" db="EMBL/GenBank/DDBJ databases">
        <title>Genome of Pelobium manganitolerans.</title>
        <authorList>
            <person name="Wu S."/>
            <person name="Wang G."/>
        </authorList>
    </citation>
    <scope>NUCLEOTIDE SEQUENCE [LARGE SCALE GENOMIC DNA]</scope>
    <source>
        <strain evidence="8 9">YS-25</strain>
    </source>
</reference>
<evidence type="ECO:0000313" key="9">
    <source>
        <dbReference type="Proteomes" id="UP000283433"/>
    </source>
</evidence>
<gene>
    <name evidence="8" type="ORF">BCY91_08860</name>
</gene>
<organism evidence="8 9">
    <name type="scientific">Pelobium manganitolerans</name>
    <dbReference type="NCBI Taxonomy" id="1842495"/>
    <lineage>
        <taxon>Bacteria</taxon>
        <taxon>Pseudomonadati</taxon>
        <taxon>Bacteroidota</taxon>
        <taxon>Sphingobacteriia</taxon>
        <taxon>Sphingobacteriales</taxon>
        <taxon>Sphingobacteriaceae</taxon>
        <taxon>Pelobium</taxon>
    </lineage>
</organism>
<feature type="transmembrane region" description="Helical" evidence="6">
    <location>
        <begin position="74"/>
        <end position="90"/>
    </location>
</feature>
<evidence type="ECO:0000256" key="2">
    <source>
        <dbReference type="ARBA" id="ARBA00022475"/>
    </source>
</evidence>
<dbReference type="NCBIfam" id="TIGR03954">
    <property type="entry name" value="integ_memb_HG"/>
    <property type="match status" value="1"/>
</dbReference>
<keyword evidence="9" id="KW-1185">Reference proteome</keyword>
<evidence type="ECO:0000259" key="7">
    <source>
        <dbReference type="Pfam" id="PF12823"/>
    </source>
</evidence>
<dbReference type="Pfam" id="PF12823">
    <property type="entry name" value="DUF3817"/>
    <property type="match status" value="1"/>
</dbReference>
<dbReference type="AlphaFoldDB" id="A0A419S310"/>